<keyword evidence="3" id="KW-1185">Reference proteome</keyword>
<proteinExistence type="predicted"/>
<accession>E2A462</accession>
<evidence type="ECO:0000313" key="3">
    <source>
        <dbReference type="Proteomes" id="UP000000311"/>
    </source>
</evidence>
<reference evidence="2 3" key="1">
    <citation type="journal article" date="2010" name="Science">
        <title>Genomic comparison of the ants Camponotus floridanus and Harpegnathos saltator.</title>
        <authorList>
            <person name="Bonasio R."/>
            <person name="Zhang G."/>
            <person name="Ye C."/>
            <person name="Mutti N.S."/>
            <person name="Fang X."/>
            <person name="Qin N."/>
            <person name="Donahue G."/>
            <person name="Yang P."/>
            <person name="Li Q."/>
            <person name="Li C."/>
            <person name="Zhang P."/>
            <person name="Huang Z."/>
            <person name="Berger S.L."/>
            <person name="Reinberg D."/>
            <person name="Wang J."/>
            <person name="Liebig J."/>
        </authorList>
    </citation>
    <scope>NUCLEOTIDE SEQUENCE [LARGE SCALE GENOMIC DNA]</scope>
    <source>
        <strain evidence="3">C129</strain>
    </source>
</reference>
<dbReference type="AlphaFoldDB" id="E2A462"/>
<gene>
    <name evidence="2" type="ORF">EAG_12120</name>
</gene>
<dbReference type="EMBL" id="GL436580">
    <property type="protein sequence ID" value="EFN71777.1"/>
    <property type="molecule type" value="Genomic_DNA"/>
</dbReference>
<organism evidence="3">
    <name type="scientific">Camponotus floridanus</name>
    <name type="common">Florida carpenter ant</name>
    <dbReference type="NCBI Taxonomy" id="104421"/>
    <lineage>
        <taxon>Eukaryota</taxon>
        <taxon>Metazoa</taxon>
        <taxon>Ecdysozoa</taxon>
        <taxon>Arthropoda</taxon>
        <taxon>Hexapoda</taxon>
        <taxon>Insecta</taxon>
        <taxon>Pterygota</taxon>
        <taxon>Neoptera</taxon>
        <taxon>Endopterygota</taxon>
        <taxon>Hymenoptera</taxon>
        <taxon>Apocrita</taxon>
        <taxon>Aculeata</taxon>
        <taxon>Formicoidea</taxon>
        <taxon>Formicidae</taxon>
        <taxon>Formicinae</taxon>
        <taxon>Camponotus</taxon>
    </lineage>
</organism>
<feature type="compositionally biased region" description="Basic and acidic residues" evidence="1">
    <location>
        <begin position="57"/>
        <end position="66"/>
    </location>
</feature>
<sequence>MESKVKEAIRVTEGVSGRGTGKIGGWWDMEYSEKKKEVRKELRGWRRVGRMGGGMQENKERKQGTM</sequence>
<evidence type="ECO:0000256" key="1">
    <source>
        <dbReference type="SAM" id="MobiDB-lite"/>
    </source>
</evidence>
<dbReference type="Proteomes" id="UP000000311">
    <property type="component" value="Unassembled WGS sequence"/>
</dbReference>
<feature type="region of interest" description="Disordered" evidence="1">
    <location>
        <begin position="47"/>
        <end position="66"/>
    </location>
</feature>
<dbReference type="InParanoid" id="E2A462"/>
<name>E2A462_CAMFO</name>
<protein>
    <submittedName>
        <fullName evidence="2">Uncharacterized protein</fullName>
    </submittedName>
</protein>
<evidence type="ECO:0000313" key="2">
    <source>
        <dbReference type="EMBL" id="EFN71777.1"/>
    </source>
</evidence>